<organism evidence="1">
    <name type="scientific">Glycine soja</name>
    <name type="common">Wild soybean</name>
    <dbReference type="NCBI Taxonomy" id="3848"/>
    <lineage>
        <taxon>Eukaryota</taxon>
        <taxon>Viridiplantae</taxon>
        <taxon>Streptophyta</taxon>
        <taxon>Embryophyta</taxon>
        <taxon>Tracheophyta</taxon>
        <taxon>Spermatophyta</taxon>
        <taxon>Magnoliopsida</taxon>
        <taxon>eudicotyledons</taxon>
        <taxon>Gunneridae</taxon>
        <taxon>Pentapetalae</taxon>
        <taxon>rosids</taxon>
        <taxon>fabids</taxon>
        <taxon>Fabales</taxon>
        <taxon>Fabaceae</taxon>
        <taxon>Papilionoideae</taxon>
        <taxon>50 kb inversion clade</taxon>
        <taxon>NPAAA clade</taxon>
        <taxon>indigoferoid/millettioid clade</taxon>
        <taxon>Phaseoleae</taxon>
        <taxon>Glycine</taxon>
        <taxon>Glycine subgen. Soja</taxon>
    </lineage>
</organism>
<sequence>MIANYKKEQGFKKRSVRVIWAATSRFFLSVQDGNAAAIGTASAVFVCDITNVTKSQRDRNRYLKP</sequence>
<name>A0A0B2QM15_GLYSO</name>
<dbReference type="AlphaFoldDB" id="A0A0B2QM15"/>
<dbReference type="Proteomes" id="UP000053555">
    <property type="component" value="Unassembled WGS sequence"/>
</dbReference>
<protein>
    <submittedName>
        <fullName evidence="1">Uncharacterized protein</fullName>
    </submittedName>
</protein>
<accession>A0A0B2QM15</accession>
<proteinExistence type="predicted"/>
<dbReference type="EMBL" id="KN657306">
    <property type="protein sequence ID" value="KHN22456.1"/>
    <property type="molecule type" value="Genomic_DNA"/>
</dbReference>
<reference evidence="1" key="1">
    <citation type="submission" date="2014-07" db="EMBL/GenBank/DDBJ databases">
        <title>Identification of a novel salt tolerance gene in wild soybean by whole-genome sequencing.</title>
        <authorList>
            <person name="Lam H.-M."/>
            <person name="Qi X."/>
            <person name="Li M.-W."/>
            <person name="Liu X."/>
            <person name="Xie M."/>
            <person name="Ni M."/>
            <person name="Xu X."/>
        </authorList>
    </citation>
    <scope>NUCLEOTIDE SEQUENCE [LARGE SCALE GENOMIC DNA]</scope>
    <source>
        <tissue evidence="1">Root</tissue>
    </source>
</reference>
<gene>
    <name evidence="1" type="ORF">glysoja_024965</name>
</gene>
<evidence type="ECO:0000313" key="1">
    <source>
        <dbReference type="EMBL" id="KHN22456.1"/>
    </source>
</evidence>